<keyword evidence="1" id="KW-0805">Transcription regulation</keyword>
<dbReference type="SUPFAM" id="SSF46894">
    <property type="entry name" value="C-terminal effector domain of the bipartite response regulators"/>
    <property type="match status" value="1"/>
</dbReference>
<evidence type="ECO:0000256" key="2">
    <source>
        <dbReference type="ARBA" id="ARBA00023125"/>
    </source>
</evidence>
<name>A0A7Y0F0G3_9BIFI</name>
<dbReference type="CDD" id="cd06170">
    <property type="entry name" value="LuxR_C_like"/>
    <property type="match status" value="1"/>
</dbReference>
<dbReference type="EMBL" id="JAAIIH010000001">
    <property type="protein sequence ID" value="NMM99770.1"/>
    <property type="molecule type" value="Genomic_DNA"/>
</dbReference>
<evidence type="ECO:0000313" key="7">
    <source>
        <dbReference type="EMBL" id="NMM99770.1"/>
    </source>
</evidence>
<feature type="domain" description="Response regulatory" evidence="6">
    <location>
        <begin position="23"/>
        <end position="141"/>
    </location>
</feature>
<dbReference type="GO" id="GO:0006355">
    <property type="term" value="P:regulation of DNA-templated transcription"/>
    <property type="evidence" value="ECO:0007669"/>
    <property type="project" value="InterPro"/>
</dbReference>
<dbReference type="InterPro" id="IPR036388">
    <property type="entry name" value="WH-like_DNA-bd_sf"/>
</dbReference>
<evidence type="ECO:0000313" key="8">
    <source>
        <dbReference type="Proteomes" id="UP000588277"/>
    </source>
</evidence>
<keyword evidence="3" id="KW-0804">Transcription</keyword>
<feature type="modified residue" description="4-aspartylphosphate" evidence="4">
    <location>
        <position position="76"/>
    </location>
</feature>
<organism evidence="7 8">
    <name type="scientific">Bifidobacterium moraviense</name>
    <dbReference type="NCBI Taxonomy" id="2675323"/>
    <lineage>
        <taxon>Bacteria</taxon>
        <taxon>Bacillati</taxon>
        <taxon>Actinomycetota</taxon>
        <taxon>Actinomycetes</taxon>
        <taxon>Bifidobacteriales</taxon>
        <taxon>Bifidobacteriaceae</taxon>
        <taxon>Bifidobacterium</taxon>
    </lineage>
</organism>
<dbReference type="PROSITE" id="PS50043">
    <property type="entry name" value="HTH_LUXR_2"/>
    <property type="match status" value="1"/>
</dbReference>
<dbReference type="Gene3D" id="3.40.50.2300">
    <property type="match status" value="1"/>
</dbReference>
<dbReference type="CDD" id="cd00156">
    <property type="entry name" value="REC"/>
    <property type="match status" value="1"/>
</dbReference>
<gene>
    <name evidence="7" type="ORF">G1C96_0348</name>
</gene>
<evidence type="ECO:0000256" key="4">
    <source>
        <dbReference type="PROSITE-ProRule" id="PRU00169"/>
    </source>
</evidence>
<dbReference type="PROSITE" id="PS50110">
    <property type="entry name" value="RESPONSE_REGULATORY"/>
    <property type="match status" value="1"/>
</dbReference>
<reference evidence="7 8" key="1">
    <citation type="submission" date="2020-02" db="EMBL/GenBank/DDBJ databases">
        <title>Characterization of phylogenetic diversity of novel bifidobacterial species isolated in Czech ZOOs.</title>
        <authorList>
            <person name="Lugli G.A."/>
            <person name="Vera N.B."/>
            <person name="Ventura M."/>
        </authorList>
    </citation>
    <scope>NUCLEOTIDE SEQUENCE [LARGE SCALE GENOMIC DNA]</scope>
    <source>
        <strain evidence="7 8">DSM 109958</strain>
    </source>
</reference>
<dbReference type="Gene3D" id="1.10.10.10">
    <property type="entry name" value="Winged helix-like DNA-binding domain superfamily/Winged helix DNA-binding domain"/>
    <property type="match status" value="1"/>
</dbReference>
<protein>
    <submittedName>
        <fullName evidence="7">DNA-binding response regulator</fullName>
    </submittedName>
</protein>
<comment type="caution">
    <text evidence="7">The sequence shown here is derived from an EMBL/GenBank/DDBJ whole genome shotgun (WGS) entry which is preliminary data.</text>
</comment>
<dbReference type="GO" id="GO:0000160">
    <property type="term" value="P:phosphorelay signal transduction system"/>
    <property type="evidence" value="ECO:0007669"/>
    <property type="project" value="InterPro"/>
</dbReference>
<dbReference type="InterPro" id="IPR039420">
    <property type="entry name" value="WalR-like"/>
</dbReference>
<dbReference type="Pfam" id="PF00196">
    <property type="entry name" value="GerE"/>
    <property type="match status" value="1"/>
</dbReference>
<keyword evidence="4" id="KW-0597">Phosphoprotein</keyword>
<evidence type="ECO:0000259" key="6">
    <source>
        <dbReference type="PROSITE" id="PS50110"/>
    </source>
</evidence>
<feature type="domain" description="HTH luxR-type" evidence="5">
    <location>
        <begin position="176"/>
        <end position="242"/>
    </location>
</feature>
<dbReference type="Pfam" id="PF00072">
    <property type="entry name" value="Response_reg"/>
    <property type="match status" value="1"/>
</dbReference>
<dbReference type="PANTHER" id="PTHR43214">
    <property type="entry name" value="TWO-COMPONENT RESPONSE REGULATOR"/>
    <property type="match status" value="1"/>
</dbReference>
<dbReference type="SUPFAM" id="SSF52172">
    <property type="entry name" value="CheY-like"/>
    <property type="match status" value="1"/>
</dbReference>
<dbReference type="AlphaFoldDB" id="A0A7Y0F0G3"/>
<proteinExistence type="predicted"/>
<sequence length="244" mass="25801">MGRMGIQSASARTGDIHAGGIRTVGIVDNDPFTLSALRDVIGSMLGYRTLWAERSAVTALGLCAEDADAPDVLLTDVMMPDMSGITLCRLIRARTASVPVLAITSYNLDVHARRAAEAGAQGIVNKDDPAVIAAAVAAVASGTVWPYRPSRDGGDHAAVTFSTAAVAHRQVSASRAQRAIAALSRRELDVVRLTCETLAPFSDIAVRLGCGESTVKTLAQRAYRKLGVTNRRELMALWTEGLLS</sequence>
<dbReference type="InterPro" id="IPR011006">
    <property type="entry name" value="CheY-like_superfamily"/>
</dbReference>
<dbReference type="InterPro" id="IPR000792">
    <property type="entry name" value="Tscrpt_reg_LuxR_C"/>
</dbReference>
<keyword evidence="8" id="KW-1185">Reference proteome</keyword>
<evidence type="ECO:0000256" key="3">
    <source>
        <dbReference type="ARBA" id="ARBA00023163"/>
    </source>
</evidence>
<dbReference type="PANTHER" id="PTHR43214:SF24">
    <property type="entry name" value="TRANSCRIPTIONAL REGULATORY PROTEIN NARL-RELATED"/>
    <property type="match status" value="1"/>
</dbReference>
<dbReference type="SMART" id="SM00448">
    <property type="entry name" value="REC"/>
    <property type="match status" value="1"/>
</dbReference>
<evidence type="ECO:0000256" key="1">
    <source>
        <dbReference type="ARBA" id="ARBA00023015"/>
    </source>
</evidence>
<dbReference type="Proteomes" id="UP000588277">
    <property type="component" value="Unassembled WGS sequence"/>
</dbReference>
<dbReference type="InterPro" id="IPR016032">
    <property type="entry name" value="Sig_transdc_resp-reg_C-effctor"/>
</dbReference>
<accession>A0A7Y0F0G3</accession>
<dbReference type="GO" id="GO:0003677">
    <property type="term" value="F:DNA binding"/>
    <property type="evidence" value="ECO:0007669"/>
    <property type="project" value="UniProtKB-KW"/>
</dbReference>
<evidence type="ECO:0000259" key="5">
    <source>
        <dbReference type="PROSITE" id="PS50043"/>
    </source>
</evidence>
<dbReference type="SMART" id="SM00421">
    <property type="entry name" value="HTH_LUXR"/>
    <property type="match status" value="1"/>
</dbReference>
<dbReference type="InterPro" id="IPR001789">
    <property type="entry name" value="Sig_transdc_resp-reg_receiver"/>
</dbReference>
<keyword evidence="2 7" id="KW-0238">DNA-binding</keyword>